<feature type="non-terminal residue" evidence="3">
    <location>
        <position position="176"/>
    </location>
</feature>
<dbReference type="GO" id="GO:0072659">
    <property type="term" value="P:protein localization to plasma membrane"/>
    <property type="evidence" value="ECO:0007669"/>
    <property type="project" value="TreeGrafter"/>
</dbReference>
<dbReference type="GO" id="GO:1901890">
    <property type="term" value="P:positive regulation of cell junction assembly"/>
    <property type="evidence" value="ECO:0007669"/>
    <property type="project" value="TreeGrafter"/>
</dbReference>
<dbReference type="GO" id="GO:2000049">
    <property type="term" value="P:positive regulation of cell-cell adhesion mediated by cadherin"/>
    <property type="evidence" value="ECO:0007669"/>
    <property type="project" value="TreeGrafter"/>
</dbReference>
<keyword evidence="1" id="KW-0472">Membrane</keyword>
<dbReference type="Proteomes" id="UP000557268">
    <property type="component" value="Unassembled WGS sequence"/>
</dbReference>
<gene>
    <name evidence="3" type="primary">Flot1_0</name>
    <name evidence="3" type="ORF">HYLPRA_R09990</name>
</gene>
<comment type="caution">
    <text evidence="3">The sequence shown here is derived from an EMBL/GenBank/DDBJ whole genome shotgun (WGS) entry which is preliminary data.</text>
</comment>
<dbReference type="InterPro" id="IPR027705">
    <property type="entry name" value="Flotillin_fam"/>
</dbReference>
<organism evidence="3 4">
    <name type="scientific">Hylia prasina</name>
    <name type="common">green hylia</name>
    <dbReference type="NCBI Taxonomy" id="208073"/>
    <lineage>
        <taxon>Eukaryota</taxon>
        <taxon>Metazoa</taxon>
        <taxon>Chordata</taxon>
        <taxon>Craniata</taxon>
        <taxon>Vertebrata</taxon>
        <taxon>Euteleostomi</taxon>
        <taxon>Archelosauria</taxon>
        <taxon>Archosauria</taxon>
        <taxon>Dinosauria</taxon>
        <taxon>Saurischia</taxon>
        <taxon>Theropoda</taxon>
        <taxon>Coelurosauria</taxon>
        <taxon>Aves</taxon>
        <taxon>Neognathae</taxon>
        <taxon>Neoaves</taxon>
        <taxon>Telluraves</taxon>
        <taxon>Australaves</taxon>
        <taxon>Passeriformes</taxon>
        <taxon>Sylvioidea</taxon>
        <taxon>Sylviidae</taxon>
        <taxon>Acrocephalinae</taxon>
        <taxon>Hylia</taxon>
    </lineage>
</organism>
<dbReference type="GO" id="GO:0045807">
    <property type="term" value="P:positive regulation of endocytosis"/>
    <property type="evidence" value="ECO:0007669"/>
    <property type="project" value="TreeGrafter"/>
</dbReference>
<protein>
    <recommendedName>
        <fullName evidence="1">Flotillin</fullName>
    </recommendedName>
</protein>
<dbReference type="GO" id="GO:0002090">
    <property type="term" value="P:regulation of receptor internalization"/>
    <property type="evidence" value="ECO:0007669"/>
    <property type="project" value="TreeGrafter"/>
</dbReference>
<evidence type="ECO:0000313" key="3">
    <source>
        <dbReference type="EMBL" id="NWU33606.1"/>
    </source>
</evidence>
<dbReference type="GO" id="GO:0005768">
    <property type="term" value="C:endosome"/>
    <property type="evidence" value="ECO:0007669"/>
    <property type="project" value="UniProtKB-SubCell"/>
</dbReference>
<dbReference type="EMBL" id="VYXD01000935">
    <property type="protein sequence ID" value="NWU33606.1"/>
    <property type="molecule type" value="Genomic_DNA"/>
</dbReference>
<evidence type="ECO:0000256" key="1">
    <source>
        <dbReference type="RuleBase" id="RU366054"/>
    </source>
</evidence>
<name>A0A7K5VZN8_9SYLV</name>
<proteinExistence type="inferred from homology"/>
<dbReference type="GO" id="GO:0016600">
    <property type="term" value="C:flotillin complex"/>
    <property type="evidence" value="ECO:0007669"/>
    <property type="project" value="TreeGrafter"/>
</dbReference>
<feature type="non-terminal residue" evidence="3">
    <location>
        <position position="1"/>
    </location>
</feature>
<keyword evidence="4" id="KW-1185">Reference proteome</keyword>
<dbReference type="GO" id="GO:0070528">
    <property type="term" value="P:protein kinase C signaling"/>
    <property type="evidence" value="ECO:0007669"/>
    <property type="project" value="TreeGrafter"/>
</dbReference>
<comment type="similarity">
    <text evidence="1">Belongs to the band 7/mec-2 family. Flotillin subfamily.</text>
</comment>
<comment type="subunit">
    <text evidence="1">Heterooligomeric complex.</text>
</comment>
<reference evidence="3 4" key="1">
    <citation type="submission" date="2019-09" db="EMBL/GenBank/DDBJ databases">
        <title>Bird 10,000 Genomes (B10K) Project - Family phase.</title>
        <authorList>
            <person name="Zhang G."/>
        </authorList>
    </citation>
    <scope>NUCLEOTIDE SEQUENCE [LARGE SCALE GENOMIC DNA]</scope>
    <source>
        <strain evidence="3">B10K-DU-001-70</strain>
        <tissue evidence="3">Muscle</tissue>
    </source>
</reference>
<evidence type="ECO:0000256" key="2">
    <source>
        <dbReference type="SAM" id="MobiDB-lite"/>
    </source>
</evidence>
<feature type="region of interest" description="Disordered" evidence="2">
    <location>
        <begin position="46"/>
        <end position="106"/>
    </location>
</feature>
<accession>A0A7K5VZN8</accession>
<dbReference type="AlphaFoldDB" id="A0A7K5VZN8"/>
<sequence length="176" mass="19796">QEIYKDRQKFSDQVFRVASSDLVNMGISVVSYTLKDVHDEQVAHLGQLGTPGVPGDSWDTPGDSWGSRCQHSCSARRPQRGPSVTSRWPRPSATELSAPAEPQPSWHSSCRCSRQAARSQQAIAAQRCEVALVERAQRVQLQEQEVGRRLQELEATMRKPAEAERYRVERLAEAQR</sequence>
<dbReference type="Gene3D" id="3.30.479.30">
    <property type="entry name" value="Band 7 domain"/>
    <property type="match status" value="1"/>
</dbReference>
<dbReference type="GO" id="GO:0002020">
    <property type="term" value="F:protease binding"/>
    <property type="evidence" value="ECO:0007669"/>
    <property type="project" value="TreeGrafter"/>
</dbReference>
<dbReference type="PANTHER" id="PTHR13806">
    <property type="entry name" value="FLOTILLIN-RELATED"/>
    <property type="match status" value="1"/>
</dbReference>
<dbReference type="SUPFAM" id="SSF117892">
    <property type="entry name" value="Band 7/SPFH domain"/>
    <property type="match status" value="1"/>
</dbReference>
<dbReference type="InterPro" id="IPR036013">
    <property type="entry name" value="Band_7/SPFH_dom_sf"/>
</dbReference>
<comment type="subcellular location">
    <subcellularLocation>
        <location evidence="1">Membrane</location>
    </subcellularLocation>
    <subcellularLocation>
        <location evidence="1">Endosome</location>
    </subcellularLocation>
</comment>
<dbReference type="PANTHER" id="PTHR13806:SF46">
    <property type="entry name" value="FLOTILLIN-1-RELATED"/>
    <property type="match status" value="1"/>
</dbReference>
<evidence type="ECO:0000313" key="4">
    <source>
        <dbReference type="Proteomes" id="UP000557268"/>
    </source>
</evidence>